<evidence type="ECO:0000256" key="4">
    <source>
        <dbReference type="ARBA" id="ARBA00022603"/>
    </source>
</evidence>
<dbReference type="GO" id="GO:0003908">
    <property type="term" value="F:methylated-DNA-[protein]-cysteine S-methyltransferase activity"/>
    <property type="evidence" value="ECO:0007669"/>
    <property type="project" value="UniProtKB-EC"/>
</dbReference>
<dbReference type="Pfam" id="PF01035">
    <property type="entry name" value="DNA_binding_1"/>
    <property type="match status" value="1"/>
</dbReference>
<dbReference type="CDD" id="cd06445">
    <property type="entry name" value="ATase"/>
    <property type="match status" value="1"/>
</dbReference>
<evidence type="ECO:0000256" key="2">
    <source>
        <dbReference type="ARBA" id="ARBA00008711"/>
    </source>
</evidence>
<comment type="catalytic activity">
    <reaction evidence="8">
        <text>a 6-O-methyl-2'-deoxyguanosine in DNA + L-cysteinyl-[protein] = S-methyl-L-cysteinyl-[protein] + a 2'-deoxyguanosine in DNA</text>
        <dbReference type="Rhea" id="RHEA:24000"/>
        <dbReference type="Rhea" id="RHEA-COMP:10131"/>
        <dbReference type="Rhea" id="RHEA-COMP:10132"/>
        <dbReference type="Rhea" id="RHEA-COMP:11367"/>
        <dbReference type="Rhea" id="RHEA-COMP:11368"/>
        <dbReference type="ChEBI" id="CHEBI:29950"/>
        <dbReference type="ChEBI" id="CHEBI:82612"/>
        <dbReference type="ChEBI" id="CHEBI:85445"/>
        <dbReference type="ChEBI" id="CHEBI:85448"/>
        <dbReference type="EC" id="2.1.1.63"/>
    </reaction>
</comment>
<dbReference type="InterPro" id="IPR036217">
    <property type="entry name" value="MethylDNA_cys_MeTrfase_DNAb"/>
</dbReference>
<evidence type="ECO:0000256" key="7">
    <source>
        <dbReference type="ARBA" id="ARBA00023204"/>
    </source>
</evidence>
<evidence type="ECO:0000256" key="8">
    <source>
        <dbReference type="ARBA" id="ARBA00049348"/>
    </source>
</evidence>
<evidence type="ECO:0000256" key="5">
    <source>
        <dbReference type="ARBA" id="ARBA00022679"/>
    </source>
</evidence>
<evidence type="ECO:0000313" key="10">
    <source>
        <dbReference type="EMBL" id="SIT19778.1"/>
    </source>
</evidence>
<dbReference type="EMBL" id="FTOH01000017">
    <property type="protein sequence ID" value="SIT19778.1"/>
    <property type="molecule type" value="Genomic_DNA"/>
</dbReference>
<evidence type="ECO:0000256" key="3">
    <source>
        <dbReference type="ARBA" id="ARBA00011918"/>
    </source>
</evidence>
<comment type="similarity">
    <text evidence="2">Belongs to the MGMT family.</text>
</comment>
<keyword evidence="7" id="KW-0234">DNA repair</keyword>
<dbReference type="InterPro" id="IPR036388">
    <property type="entry name" value="WH-like_DNA-bd_sf"/>
</dbReference>
<dbReference type="RefSeq" id="WP_076518157.1">
    <property type="nucleotide sequence ID" value="NZ_FTOH01000017.1"/>
</dbReference>
<comment type="catalytic activity">
    <reaction evidence="1">
        <text>a 4-O-methyl-thymidine in DNA + L-cysteinyl-[protein] = a thymidine in DNA + S-methyl-L-cysteinyl-[protein]</text>
        <dbReference type="Rhea" id="RHEA:53428"/>
        <dbReference type="Rhea" id="RHEA-COMP:10131"/>
        <dbReference type="Rhea" id="RHEA-COMP:10132"/>
        <dbReference type="Rhea" id="RHEA-COMP:13555"/>
        <dbReference type="Rhea" id="RHEA-COMP:13556"/>
        <dbReference type="ChEBI" id="CHEBI:29950"/>
        <dbReference type="ChEBI" id="CHEBI:82612"/>
        <dbReference type="ChEBI" id="CHEBI:137386"/>
        <dbReference type="ChEBI" id="CHEBI:137387"/>
        <dbReference type="EC" id="2.1.1.63"/>
    </reaction>
</comment>
<evidence type="ECO:0000259" key="9">
    <source>
        <dbReference type="Pfam" id="PF01035"/>
    </source>
</evidence>
<dbReference type="EC" id="2.1.1.63" evidence="3"/>
<organism evidence="10 11">
    <name type="scientific">Thalassolituus maritimus</name>
    <dbReference type="NCBI Taxonomy" id="484498"/>
    <lineage>
        <taxon>Bacteria</taxon>
        <taxon>Pseudomonadati</taxon>
        <taxon>Pseudomonadota</taxon>
        <taxon>Gammaproteobacteria</taxon>
        <taxon>Oceanospirillales</taxon>
        <taxon>Oceanospirillaceae</taxon>
        <taxon>Thalassolituus</taxon>
    </lineage>
</organism>
<dbReference type="InterPro" id="IPR014048">
    <property type="entry name" value="MethylDNA_cys_MeTrfase_DNA-bd"/>
</dbReference>
<dbReference type="InterPro" id="IPR001497">
    <property type="entry name" value="MethylDNA_cys_MeTrfase_AS"/>
</dbReference>
<dbReference type="SUPFAM" id="SSF46767">
    <property type="entry name" value="Methylated DNA-protein cysteine methyltransferase, C-terminal domain"/>
    <property type="match status" value="1"/>
</dbReference>
<dbReference type="STRING" id="484498.SAMN05421686_11715"/>
<dbReference type="GO" id="GO:0006281">
    <property type="term" value="P:DNA repair"/>
    <property type="evidence" value="ECO:0007669"/>
    <property type="project" value="UniProtKB-KW"/>
</dbReference>
<protein>
    <recommendedName>
        <fullName evidence="3">methylated-DNA--[protein]-cysteine S-methyltransferase</fullName>
        <ecNumber evidence="3">2.1.1.63</ecNumber>
    </recommendedName>
</protein>
<sequence>MPGKYIPSLDVAFGLSSYGVIAAAVCDGELFAVLPGDCRTELLDELLHLFPNITLTSEKRAAHVLSDVLQSVESPRRTLKTPLHMLGTEFQCRVWRYLQTIPVGETRTYAEVAEGIGQPGAVRAVANACGTNKLGILIPCHRVVRSDGSIGGYRWGTELKERLLAREQELTSGDSLHDVDKSSPRFQNILC</sequence>
<dbReference type="OrthoDB" id="9811249at2"/>
<keyword evidence="6" id="KW-0227">DNA damage</keyword>
<dbReference type="PROSITE" id="PS00374">
    <property type="entry name" value="MGMT"/>
    <property type="match status" value="1"/>
</dbReference>
<keyword evidence="5 10" id="KW-0808">Transferase</keyword>
<evidence type="ECO:0000313" key="11">
    <source>
        <dbReference type="Proteomes" id="UP000185639"/>
    </source>
</evidence>
<gene>
    <name evidence="10" type="ORF">SAMN05421686_11715</name>
</gene>
<dbReference type="GO" id="GO:0032259">
    <property type="term" value="P:methylation"/>
    <property type="evidence" value="ECO:0007669"/>
    <property type="project" value="UniProtKB-KW"/>
</dbReference>
<dbReference type="PANTHER" id="PTHR10815">
    <property type="entry name" value="METHYLATED-DNA--PROTEIN-CYSTEINE METHYLTRANSFERASE"/>
    <property type="match status" value="1"/>
</dbReference>
<evidence type="ECO:0000256" key="1">
    <source>
        <dbReference type="ARBA" id="ARBA00001286"/>
    </source>
</evidence>
<dbReference type="FunFam" id="1.10.10.10:FF:000214">
    <property type="entry name" value="Methylated-DNA--protein-cysteine methyltransferase"/>
    <property type="match status" value="1"/>
</dbReference>
<feature type="domain" description="Methylated-DNA-[protein]-cysteine S-methyltransferase DNA binding" evidence="9">
    <location>
        <begin position="89"/>
        <end position="168"/>
    </location>
</feature>
<dbReference type="Gene3D" id="3.30.160.70">
    <property type="entry name" value="Methylated DNA-protein cysteine methyltransferase domain"/>
    <property type="match status" value="1"/>
</dbReference>
<dbReference type="AlphaFoldDB" id="A0A1N7QA65"/>
<dbReference type="Gene3D" id="1.10.10.10">
    <property type="entry name" value="Winged helix-like DNA-binding domain superfamily/Winged helix DNA-binding domain"/>
    <property type="match status" value="1"/>
</dbReference>
<keyword evidence="11" id="KW-1185">Reference proteome</keyword>
<evidence type="ECO:0000256" key="6">
    <source>
        <dbReference type="ARBA" id="ARBA00022763"/>
    </source>
</evidence>
<dbReference type="PANTHER" id="PTHR10815:SF14">
    <property type="entry name" value="BIFUNCTIONAL TRANSCRIPTIONAL ACTIVATOR_DNA REPAIR ENZYME ADA"/>
    <property type="match status" value="1"/>
</dbReference>
<keyword evidence="4 10" id="KW-0489">Methyltransferase</keyword>
<accession>A0A1N7QA65</accession>
<name>A0A1N7QA65_9GAMM</name>
<dbReference type="NCBIfam" id="TIGR00589">
    <property type="entry name" value="ogt"/>
    <property type="match status" value="1"/>
</dbReference>
<reference evidence="11" key="1">
    <citation type="submission" date="2017-01" db="EMBL/GenBank/DDBJ databases">
        <authorList>
            <person name="Varghese N."/>
            <person name="Submissions S."/>
        </authorList>
    </citation>
    <scope>NUCLEOTIDE SEQUENCE [LARGE SCALE GENOMIC DNA]</scope>
    <source>
        <strain evidence="11">DSM 24913</strain>
    </source>
</reference>
<dbReference type="Proteomes" id="UP000185639">
    <property type="component" value="Unassembled WGS sequence"/>
</dbReference>
<proteinExistence type="inferred from homology"/>